<dbReference type="PANTHER" id="PTHR43795:SF39">
    <property type="entry name" value="AMINOTRANSFERASE CLASS I_CLASSII DOMAIN-CONTAINING PROTEIN"/>
    <property type="match status" value="1"/>
</dbReference>
<gene>
    <name evidence="3" type="ORF">AMSG_10089</name>
</gene>
<dbReference type="GO" id="GO:0008483">
    <property type="term" value="F:transaminase activity"/>
    <property type="evidence" value="ECO:0007669"/>
    <property type="project" value="TreeGrafter"/>
</dbReference>
<accession>A0A0L0DPZ2</accession>
<evidence type="ECO:0000313" key="3">
    <source>
        <dbReference type="EMBL" id="KNC54372.1"/>
    </source>
</evidence>
<sequence length="404" mass="43317">MVKGKLSARGQELVDSPALMGYVREHLARVGTEGYVPACIAESDLCSEEMAARLAAVPPMPPHNLHYGSMVGEDALRTAVLGLLVHAGVLPADAFTAHQVALVAGVGTALEMLMYAIADPGEGVLVPAPTYAGFYMDLGTRDELAIVLAQRSADNEWALTPEALDAAWDAADVPIRALLLCNPDNPLGRVYSHDELTTAVAWARAKGIHIVVDEIYALSVFADNASFVSAAATLGPDTLGDDVHLLWGFSKDFGVGGLRCGGVLSHNSNLLAAIDGLGYWGAVSRHTQWALHHLLVDMPWIDSYLATSKSRLRDAYQVVTDALDACGIPYVPAVAGMFFVVDLRQFLDEPTWEGEARLWQRLLDNHGLNLTPGSELRAAEPGWFRLCFAAFDASVIAETMAAIE</sequence>
<dbReference type="Pfam" id="PF00155">
    <property type="entry name" value="Aminotran_1_2"/>
    <property type="match status" value="1"/>
</dbReference>
<dbReference type="OrthoDB" id="691673at2759"/>
<dbReference type="InterPro" id="IPR015424">
    <property type="entry name" value="PyrdxlP-dep_Trfase"/>
</dbReference>
<dbReference type="GO" id="GO:0030170">
    <property type="term" value="F:pyridoxal phosphate binding"/>
    <property type="evidence" value="ECO:0007669"/>
    <property type="project" value="InterPro"/>
</dbReference>
<dbReference type="InterPro" id="IPR015421">
    <property type="entry name" value="PyrdxlP-dep_Trfase_major"/>
</dbReference>
<dbReference type="InterPro" id="IPR004839">
    <property type="entry name" value="Aminotransferase_I/II_large"/>
</dbReference>
<keyword evidence="4" id="KW-1185">Reference proteome</keyword>
<dbReference type="Proteomes" id="UP000054408">
    <property type="component" value="Unassembled WGS sequence"/>
</dbReference>
<dbReference type="EMBL" id="GL349489">
    <property type="protein sequence ID" value="KNC54372.1"/>
    <property type="molecule type" value="Genomic_DNA"/>
</dbReference>
<organism evidence="3 4">
    <name type="scientific">Thecamonas trahens ATCC 50062</name>
    <dbReference type="NCBI Taxonomy" id="461836"/>
    <lineage>
        <taxon>Eukaryota</taxon>
        <taxon>Apusozoa</taxon>
        <taxon>Apusomonadida</taxon>
        <taxon>Apusomonadidae</taxon>
        <taxon>Thecamonas</taxon>
    </lineage>
</organism>
<dbReference type="GO" id="GO:0006520">
    <property type="term" value="P:amino acid metabolic process"/>
    <property type="evidence" value="ECO:0007669"/>
    <property type="project" value="TreeGrafter"/>
</dbReference>
<dbReference type="InterPro" id="IPR015422">
    <property type="entry name" value="PyrdxlP-dep_Trfase_small"/>
</dbReference>
<feature type="domain" description="Aminotransferase class I/classII large" evidence="2">
    <location>
        <begin position="65"/>
        <end position="403"/>
    </location>
</feature>
<reference evidence="3 4" key="1">
    <citation type="submission" date="2010-05" db="EMBL/GenBank/DDBJ databases">
        <title>The Genome Sequence of Thecamonas trahens ATCC 50062.</title>
        <authorList>
            <consortium name="The Broad Institute Genome Sequencing Platform"/>
            <person name="Russ C."/>
            <person name="Cuomo C."/>
            <person name="Shea T."/>
            <person name="Young S.K."/>
            <person name="Zeng Q."/>
            <person name="Koehrsen M."/>
            <person name="Haas B."/>
            <person name="Borodovsky M."/>
            <person name="Guigo R."/>
            <person name="Alvarado L."/>
            <person name="Berlin A."/>
            <person name="Bochicchio J."/>
            <person name="Borenstein D."/>
            <person name="Chapman S."/>
            <person name="Chen Z."/>
            <person name="Freedman E."/>
            <person name="Gellesch M."/>
            <person name="Goldberg J."/>
            <person name="Griggs A."/>
            <person name="Gujja S."/>
            <person name="Heilman E."/>
            <person name="Heiman D."/>
            <person name="Hepburn T."/>
            <person name="Howarth C."/>
            <person name="Jen D."/>
            <person name="Larson L."/>
            <person name="Mehta T."/>
            <person name="Park D."/>
            <person name="Pearson M."/>
            <person name="Roberts A."/>
            <person name="Saif S."/>
            <person name="Shenoy N."/>
            <person name="Sisk P."/>
            <person name="Stolte C."/>
            <person name="Sykes S."/>
            <person name="Thomson T."/>
            <person name="Walk T."/>
            <person name="White J."/>
            <person name="Yandava C."/>
            <person name="Burger G."/>
            <person name="Gray M.W."/>
            <person name="Holland P.W.H."/>
            <person name="King N."/>
            <person name="Lang F.B.F."/>
            <person name="Roger A.J."/>
            <person name="Ruiz-Trillo I."/>
            <person name="Lander E."/>
            <person name="Nusbaum C."/>
        </authorList>
    </citation>
    <scope>NUCLEOTIDE SEQUENCE [LARGE SCALE GENOMIC DNA]</scope>
    <source>
        <strain evidence="3 4">ATCC 50062</strain>
    </source>
</reference>
<evidence type="ECO:0000259" key="2">
    <source>
        <dbReference type="Pfam" id="PF00155"/>
    </source>
</evidence>
<proteinExistence type="predicted"/>
<dbReference type="SUPFAM" id="SSF53383">
    <property type="entry name" value="PLP-dependent transferases"/>
    <property type="match status" value="1"/>
</dbReference>
<dbReference type="PANTHER" id="PTHR43795">
    <property type="entry name" value="BIFUNCTIONAL ASPARTATE AMINOTRANSFERASE AND GLUTAMATE/ASPARTATE-PREPHENATE AMINOTRANSFERASE-RELATED"/>
    <property type="match status" value="1"/>
</dbReference>
<dbReference type="Gene3D" id="3.90.1150.10">
    <property type="entry name" value="Aspartate Aminotransferase, domain 1"/>
    <property type="match status" value="1"/>
</dbReference>
<protein>
    <submittedName>
        <fullName evidence="3">ACC synthase</fullName>
    </submittedName>
</protein>
<dbReference type="Gene3D" id="3.40.640.10">
    <property type="entry name" value="Type I PLP-dependent aspartate aminotransferase-like (Major domain)"/>
    <property type="match status" value="1"/>
</dbReference>
<evidence type="ECO:0000256" key="1">
    <source>
        <dbReference type="ARBA" id="ARBA00022898"/>
    </source>
</evidence>
<dbReference type="RefSeq" id="XP_013753674.1">
    <property type="nucleotide sequence ID" value="XM_013898220.1"/>
</dbReference>
<dbReference type="AlphaFoldDB" id="A0A0L0DPZ2"/>
<dbReference type="STRING" id="461836.A0A0L0DPZ2"/>
<dbReference type="PRINTS" id="PR00753">
    <property type="entry name" value="ACCSYNTHASE"/>
</dbReference>
<keyword evidence="1" id="KW-0663">Pyridoxal phosphate</keyword>
<dbReference type="eggNOG" id="KOG0256">
    <property type="taxonomic scope" value="Eukaryota"/>
</dbReference>
<name>A0A0L0DPZ2_THETB</name>
<evidence type="ECO:0000313" key="4">
    <source>
        <dbReference type="Proteomes" id="UP000054408"/>
    </source>
</evidence>
<dbReference type="InterPro" id="IPR050478">
    <property type="entry name" value="Ethylene_sulfur-biosynth"/>
</dbReference>
<dbReference type="GeneID" id="25568401"/>
<dbReference type="OMA" id="PYYGTFV"/>
<dbReference type="CDD" id="cd00609">
    <property type="entry name" value="AAT_like"/>
    <property type="match status" value="1"/>
</dbReference>